<name>A0A0A8Z064_ARUDO</name>
<reference evidence="1" key="1">
    <citation type="submission" date="2014-09" db="EMBL/GenBank/DDBJ databases">
        <authorList>
            <person name="Magalhaes I.L.F."/>
            <person name="Oliveira U."/>
            <person name="Santos F.R."/>
            <person name="Vidigal T.H.D.A."/>
            <person name="Brescovit A.D."/>
            <person name="Santos A.J."/>
        </authorList>
    </citation>
    <scope>NUCLEOTIDE SEQUENCE</scope>
    <source>
        <tissue evidence="1">Shoot tissue taken approximately 20 cm above the soil surface</tissue>
    </source>
</reference>
<accession>A0A0A8Z064</accession>
<protein>
    <submittedName>
        <fullName evidence="1">Uncharacterized protein</fullName>
    </submittedName>
</protein>
<reference evidence="1" key="2">
    <citation type="journal article" date="2015" name="Data Brief">
        <title>Shoot transcriptome of the giant reed, Arundo donax.</title>
        <authorList>
            <person name="Barrero R.A."/>
            <person name="Guerrero F.D."/>
            <person name="Moolhuijzen P."/>
            <person name="Goolsby J.A."/>
            <person name="Tidwell J."/>
            <person name="Bellgard S.E."/>
            <person name="Bellgard M.I."/>
        </authorList>
    </citation>
    <scope>NUCLEOTIDE SEQUENCE</scope>
    <source>
        <tissue evidence="1">Shoot tissue taken approximately 20 cm above the soil surface</tissue>
    </source>
</reference>
<dbReference type="AlphaFoldDB" id="A0A0A8Z064"/>
<dbReference type="EMBL" id="GBRH01265086">
    <property type="protein sequence ID" value="JAD32809.1"/>
    <property type="molecule type" value="Transcribed_RNA"/>
</dbReference>
<sequence length="22" mass="2521">MACFGEVKFCVLFLLGGRFRLN</sequence>
<organism evidence="1">
    <name type="scientific">Arundo donax</name>
    <name type="common">Giant reed</name>
    <name type="synonym">Donax arundinaceus</name>
    <dbReference type="NCBI Taxonomy" id="35708"/>
    <lineage>
        <taxon>Eukaryota</taxon>
        <taxon>Viridiplantae</taxon>
        <taxon>Streptophyta</taxon>
        <taxon>Embryophyta</taxon>
        <taxon>Tracheophyta</taxon>
        <taxon>Spermatophyta</taxon>
        <taxon>Magnoliopsida</taxon>
        <taxon>Liliopsida</taxon>
        <taxon>Poales</taxon>
        <taxon>Poaceae</taxon>
        <taxon>PACMAD clade</taxon>
        <taxon>Arundinoideae</taxon>
        <taxon>Arundineae</taxon>
        <taxon>Arundo</taxon>
    </lineage>
</organism>
<evidence type="ECO:0000313" key="1">
    <source>
        <dbReference type="EMBL" id="JAD32809.1"/>
    </source>
</evidence>
<proteinExistence type="predicted"/>